<feature type="compositionally biased region" description="Basic and acidic residues" evidence="1">
    <location>
        <begin position="8"/>
        <end position="17"/>
    </location>
</feature>
<reference evidence="2 3" key="1">
    <citation type="journal article" date="2024" name="IMA Fungus">
        <title>IMA Genome - F19 : A genome assembly and annotation guide to empower mycologists, including annotated draft genome sequences of Ceratocystis pirilliformis, Diaporthe australafricana, Fusarium ophioides, Paecilomyces lecythidis, and Sporothrix stenoceras.</title>
        <authorList>
            <person name="Aylward J."/>
            <person name="Wilson A.M."/>
            <person name="Visagie C.M."/>
            <person name="Spraker J."/>
            <person name="Barnes I."/>
            <person name="Buitendag C."/>
            <person name="Ceriani C."/>
            <person name="Del Mar Angel L."/>
            <person name="du Plessis D."/>
            <person name="Fuchs T."/>
            <person name="Gasser K."/>
            <person name="Kramer D."/>
            <person name="Li W."/>
            <person name="Munsamy K."/>
            <person name="Piso A."/>
            <person name="Price J.L."/>
            <person name="Sonnekus B."/>
            <person name="Thomas C."/>
            <person name="van der Nest A."/>
            <person name="van Dijk A."/>
            <person name="van Heerden A."/>
            <person name="van Vuuren N."/>
            <person name="Yilmaz N."/>
            <person name="Duong T.A."/>
            <person name="van der Merwe N.A."/>
            <person name="Wingfield M.J."/>
            <person name="Wingfield B.D."/>
        </authorList>
    </citation>
    <scope>NUCLEOTIDE SEQUENCE [LARGE SCALE GENOMIC DNA]</scope>
    <source>
        <strain evidence="2 3">CMW 18167</strain>
    </source>
</reference>
<proteinExistence type="predicted"/>
<comment type="caution">
    <text evidence="2">The sequence shown here is derived from an EMBL/GenBank/DDBJ whole genome shotgun (WGS) entry which is preliminary data.</text>
</comment>
<name>A0ABR3YBH3_9EURO</name>
<gene>
    <name evidence="2" type="ORF">Plec18167_000928</name>
</gene>
<dbReference type="EMBL" id="JAVDPF010000002">
    <property type="protein sequence ID" value="KAL1885434.1"/>
    <property type="molecule type" value="Genomic_DNA"/>
</dbReference>
<evidence type="ECO:0000313" key="3">
    <source>
        <dbReference type="Proteomes" id="UP001583193"/>
    </source>
</evidence>
<feature type="compositionally biased region" description="Basic and acidic residues" evidence="1">
    <location>
        <begin position="109"/>
        <end position="118"/>
    </location>
</feature>
<evidence type="ECO:0000256" key="1">
    <source>
        <dbReference type="SAM" id="MobiDB-lite"/>
    </source>
</evidence>
<accession>A0ABR3YBH3</accession>
<feature type="compositionally biased region" description="Polar residues" evidence="1">
    <location>
        <begin position="83"/>
        <end position="96"/>
    </location>
</feature>
<dbReference type="Proteomes" id="UP001583193">
    <property type="component" value="Unassembled WGS sequence"/>
</dbReference>
<feature type="region of interest" description="Disordered" evidence="1">
    <location>
        <begin position="1"/>
        <end position="142"/>
    </location>
</feature>
<feature type="compositionally biased region" description="Basic and acidic residues" evidence="1">
    <location>
        <begin position="40"/>
        <end position="56"/>
    </location>
</feature>
<keyword evidence="3" id="KW-1185">Reference proteome</keyword>
<organism evidence="2 3">
    <name type="scientific">Paecilomyces lecythidis</name>
    <dbReference type="NCBI Taxonomy" id="3004212"/>
    <lineage>
        <taxon>Eukaryota</taxon>
        <taxon>Fungi</taxon>
        <taxon>Dikarya</taxon>
        <taxon>Ascomycota</taxon>
        <taxon>Pezizomycotina</taxon>
        <taxon>Eurotiomycetes</taxon>
        <taxon>Eurotiomycetidae</taxon>
        <taxon>Eurotiales</taxon>
        <taxon>Thermoascaceae</taxon>
        <taxon>Paecilomyces</taxon>
    </lineage>
</organism>
<sequence length="142" mass="15267">MTDTTFHVTRDELRKPESQIAGRHHGKTPADSEVSGLKSVIDKNTDKQKEIDEHKANLPLPEQPPKASDWQSANGRIVGTGSGQFESPVSGENNSALRGPATAGSSVRVDGEEYKKETQPGPGVGRQAKEQLSDLPKDALAR</sequence>
<evidence type="ECO:0000313" key="2">
    <source>
        <dbReference type="EMBL" id="KAL1885434.1"/>
    </source>
</evidence>
<protein>
    <submittedName>
        <fullName evidence="2">Uncharacterized protein</fullName>
    </submittedName>
</protein>
<feature type="compositionally biased region" description="Basic and acidic residues" evidence="1">
    <location>
        <begin position="127"/>
        <end position="142"/>
    </location>
</feature>